<name>A0A553UIS6_9HELI</name>
<organism evidence="3 4">
    <name type="scientific">Helicobacter mehlei</name>
    <dbReference type="NCBI Taxonomy" id="2316080"/>
    <lineage>
        <taxon>Bacteria</taxon>
        <taxon>Pseudomonadati</taxon>
        <taxon>Campylobacterota</taxon>
        <taxon>Epsilonproteobacteria</taxon>
        <taxon>Campylobacterales</taxon>
        <taxon>Helicobacteraceae</taxon>
        <taxon>Helicobacter</taxon>
    </lineage>
</organism>
<comment type="similarity">
    <text evidence="1">Belongs to the NifU family.</text>
</comment>
<dbReference type="PANTHER" id="PTHR11178">
    <property type="entry name" value="IRON-SULFUR CLUSTER SCAFFOLD PROTEIN NFU-RELATED"/>
    <property type="match status" value="1"/>
</dbReference>
<evidence type="ECO:0000256" key="1">
    <source>
        <dbReference type="ARBA" id="ARBA00006420"/>
    </source>
</evidence>
<dbReference type="SUPFAM" id="SSF117916">
    <property type="entry name" value="Fe-S cluster assembly (FSCA) domain-like"/>
    <property type="match status" value="1"/>
</dbReference>
<dbReference type="OrthoDB" id="9796965at2"/>
<evidence type="ECO:0000313" key="3">
    <source>
        <dbReference type="EMBL" id="TSA80110.1"/>
    </source>
</evidence>
<dbReference type="EMBL" id="VKGC01000030">
    <property type="protein sequence ID" value="TSA80110.1"/>
    <property type="molecule type" value="Genomic_DNA"/>
</dbReference>
<keyword evidence="4" id="KW-1185">Reference proteome</keyword>
<feature type="domain" description="NIF system FeS cluster assembly NifU C-terminal" evidence="2">
    <location>
        <begin position="12"/>
        <end position="77"/>
    </location>
</feature>
<comment type="caution">
    <text evidence="3">The sequence shown here is derived from an EMBL/GenBank/DDBJ whole genome shotgun (WGS) entry which is preliminary data.</text>
</comment>
<dbReference type="GO" id="GO:0016226">
    <property type="term" value="P:iron-sulfur cluster assembly"/>
    <property type="evidence" value="ECO:0007669"/>
    <property type="project" value="InterPro"/>
</dbReference>
<dbReference type="GO" id="GO:0051536">
    <property type="term" value="F:iron-sulfur cluster binding"/>
    <property type="evidence" value="ECO:0007669"/>
    <property type="project" value="InterPro"/>
</dbReference>
<dbReference type="Pfam" id="PF01106">
    <property type="entry name" value="NifU"/>
    <property type="match status" value="1"/>
</dbReference>
<dbReference type="InterPro" id="IPR034904">
    <property type="entry name" value="FSCA_dom_sf"/>
</dbReference>
<gene>
    <name evidence="3" type="ORF">FNE76_07565</name>
</gene>
<reference evidence="4" key="1">
    <citation type="submission" date="2019-07" db="EMBL/GenBank/DDBJ databases">
        <title>Helicobacter labacensis sp. nov., Helicobacter mehlei sp. nov. and Helicobacter vulpis sp. nov., isolated from gastric mucosa of red fox (Vulpis vulpis).</title>
        <authorList>
            <person name="Papic B."/>
        </authorList>
    </citation>
    <scope>NUCLEOTIDE SEQUENCE [LARGE SCALE GENOMIC DNA]</scope>
    <source>
        <strain evidence="4">L8b</strain>
    </source>
</reference>
<dbReference type="GO" id="GO:0005506">
    <property type="term" value="F:iron ion binding"/>
    <property type="evidence" value="ECO:0007669"/>
    <property type="project" value="InterPro"/>
</dbReference>
<proteinExistence type="inferred from homology"/>
<dbReference type="RefSeq" id="WP_006017324.1">
    <property type="nucleotide sequence ID" value="NZ_QXQP01000006.1"/>
</dbReference>
<accession>A0A553UIS6</accession>
<evidence type="ECO:0000259" key="2">
    <source>
        <dbReference type="Pfam" id="PF01106"/>
    </source>
</evidence>
<protein>
    <submittedName>
        <fullName evidence="3">NifU family protein</fullName>
    </submittedName>
</protein>
<dbReference type="PANTHER" id="PTHR11178:SF1">
    <property type="entry name" value="NFU1 IRON-SULFUR CLUSTER SCAFFOLD HOMOLOG, MITOCHONDRIAL"/>
    <property type="match status" value="1"/>
</dbReference>
<sequence length="94" mass="10460">MVFSDAELQKPVEIALEKIRPMLLRDGGDVVLLGIKEAKVYVSLEGACKGCPSSANTLKFGIERCLQEEIHPDMQVVHVSKEQYRQLFKEGACP</sequence>
<dbReference type="InterPro" id="IPR001075">
    <property type="entry name" value="NIF_FeS_clus_asmbl_NifU_C"/>
</dbReference>
<dbReference type="Proteomes" id="UP000319322">
    <property type="component" value="Unassembled WGS sequence"/>
</dbReference>
<dbReference type="AlphaFoldDB" id="A0A553UIS6"/>
<reference evidence="3 4" key="2">
    <citation type="submission" date="2019-07" db="EMBL/GenBank/DDBJ databases">
        <title>Helicobacter labacensis sp. nov., Helicobacter mehlei sp. nov. and Helicobacter vulpis sp. nov., isolated from gastric mucosa of red fox (Vulpis vulpis).</title>
        <authorList>
            <person name="Kusar D."/>
            <person name="Gruntar I."/>
            <person name="Pate M."/>
            <person name="Zajc U."/>
            <person name="Ocepek M."/>
        </authorList>
    </citation>
    <scope>NUCLEOTIDE SEQUENCE [LARGE SCALE GENOMIC DNA]</scope>
    <source>
        <strain evidence="3 4">L8b</strain>
    </source>
</reference>
<dbReference type="Gene3D" id="3.30.300.130">
    <property type="entry name" value="Fe-S cluster assembly (FSCA)"/>
    <property type="match status" value="1"/>
</dbReference>
<reference evidence="3 4" key="3">
    <citation type="submission" date="2019-07" db="EMBL/GenBank/DDBJ databases">
        <authorList>
            <person name="Papic B."/>
        </authorList>
    </citation>
    <scope>NUCLEOTIDE SEQUENCE [LARGE SCALE GENOMIC DNA]</scope>
    <source>
        <strain evidence="3 4">L8b</strain>
    </source>
</reference>
<evidence type="ECO:0000313" key="4">
    <source>
        <dbReference type="Proteomes" id="UP000319322"/>
    </source>
</evidence>